<proteinExistence type="predicted"/>
<dbReference type="SMART" id="SM00978">
    <property type="entry name" value="Tim44"/>
    <property type="match status" value="1"/>
</dbReference>
<sequence length="315" mass="35027">MGSRGSRTFSSPSYTRITPNGGQSFQRTMTRPPATNNSGFNARPIAPSAPTTRQISPNNATAPQRGNFLKGVAGGVAGAAAYDMLMGHHQTNAQTPAANANQNTDQNMNPSDPNTMQSHPTPMSQQTPKKHNSSGSLVWIIVLGLLVWFGIRYFRKNSAINKEQGNNNSINPIKEYIKESNIQLNQNDYTVFQQRLIEIQEAWNHQDLGIMQKIATPEMVSYFNEQLTDLASKGLHNSTSNVQFEQGDLSEVWTEGTREYATVAMRYSLIDITTDNNGNVVEGNPNQPVTVTELWTFVRSVDHNWWLLSAIQQQK</sequence>
<feature type="compositionally biased region" description="Low complexity" evidence="1">
    <location>
        <begin position="95"/>
        <end position="109"/>
    </location>
</feature>
<feature type="compositionally biased region" description="Polar residues" evidence="1">
    <location>
        <begin position="49"/>
        <end position="64"/>
    </location>
</feature>
<feature type="region of interest" description="Disordered" evidence="1">
    <location>
        <begin position="1"/>
        <end position="67"/>
    </location>
</feature>
<reference evidence="4 5" key="1">
    <citation type="submission" date="2018-05" db="EMBL/GenBank/DDBJ databases">
        <title>Reference genomes for bee gut microbiota database.</title>
        <authorList>
            <person name="Ellegaard K.M."/>
        </authorList>
    </citation>
    <scope>NUCLEOTIDE SEQUENCE [LARGE SCALE GENOMIC DNA]</scope>
    <source>
        <strain evidence="4 5">ESL0284</strain>
    </source>
</reference>
<dbReference type="PANTHER" id="PTHR41542">
    <property type="entry name" value="BLL5807 PROTEIN"/>
    <property type="match status" value="1"/>
</dbReference>
<feature type="domain" description="Tim44-like" evidence="3">
    <location>
        <begin position="177"/>
        <end position="313"/>
    </location>
</feature>
<name>A0A318N101_9PROT</name>
<dbReference type="OrthoDB" id="9780873at2"/>
<dbReference type="SUPFAM" id="SSF54427">
    <property type="entry name" value="NTF2-like"/>
    <property type="match status" value="1"/>
</dbReference>
<feature type="transmembrane region" description="Helical" evidence="2">
    <location>
        <begin position="136"/>
        <end position="154"/>
    </location>
</feature>
<keyword evidence="2" id="KW-0472">Membrane</keyword>
<evidence type="ECO:0000313" key="4">
    <source>
        <dbReference type="EMBL" id="PXZ02079.1"/>
    </source>
</evidence>
<dbReference type="Proteomes" id="UP000247565">
    <property type="component" value="Unassembled WGS sequence"/>
</dbReference>
<keyword evidence="5" id="KW-1185">Reference proteome</keyword>
<evidence type="ECO:0000313" key="5">
    <source>
        <dbReference type="Proteomes" id="UP000247565"/>
    </source>
</evidence>
<dbReference type="PANTHER" id="PTHR41542:SF1">
    <property type="entry name" value="BLL5807 PROTEIN"/>
    <property type="match status" value="1"/>
</dbReference>
<evidence type="ECO:0000256" key="1">
    <source>
        <dbReference type="SAM" id="MobiDB-lite"/>
    </source>
</evidence>
<dbReference type="InterPro" id="IPR007379">
    <property type="entry name" value="Tim44-like_dom"/>
</dbReference>
<keyword evidence="2" id="KW-1133">Transmembrane helix</keyword>
<evidence type="ECO:0000259" key="3">
    <source>
        <dbReference type="SMART" id="SM00978"/>
    </source>
</evidence>
<feature type="compositionally biased region" description="Polar residues" evidence="1">
    <location>
        <begin position="110"/>
        <end position="127"/>
    </location>
</feature>
<feature type="compositionally biased region" description="Polar residues" evidence="1">
    <location>
        <begin position="1"/>
        <end position="40"/>
    </location>
</feature>
<dbReference type="Gene3D" id="3.10.450.240">
    <property type="match status" value="1"/>
</dbReference>
<protein>
    <submittedName>
        <fullName evidence="4">Transport protein</fullName>
    </submittedName>
</protein>
<feature type="region of interest" description="Disordered" evidence="1">
    <location>
        <begin position="95"/>
        <end position="131"/>
    </location>
</feature>
<organism evidence="4 5">
    <name type="scientific">Commensalibacter melissae</name>
    <dbReference type="NCBI Taxonomy" id="2070537"/>
    <lineage>
        <taxon>Bacteria</taxon>
        <taxon>Pseudomonadati</taxon>
        <taxon>Pseudomonadota</taxon>
        <taxon>Alphaproteobacteria</taxon>
        <taxon>Acetobacterales</taxon>
        <taxon>Acetobacteraceae</taxon>
    </lineage>
</organism>
<dbReference type="AlphaFoldDB" id="A0A318N101"/>
<comment type="caution">
    <text evidence="4">The sequence shown here is derived from an EMBL/GenBank/DDBJ whole genome shotgun (WGS) entry which is preliminary data.</text>
</comment>
<dbReference type="Pfam" id="PF04280">
    <property type="entry name" value="Tim44"/>
    <property type="match status" value="1"/>
</dbReference>
<keyword evidence="2" id="KW-0812">Transmembrane</keyword>
<dbReference type="EMBL" id="QGLT01000001">
    <property type="protein sequence ID" value="PXZ02079.1"/>
    <property type="molecule type" value="Genomic_DNA"/>
</dbReference>
<dbReference type="InterPro" id="IPR032710">
    <property type="entry name" value="NTF2-like_dom_sf"/>
</dbReference>
<evidence type="ECO:0000256" key="2">
    <source>
        <dbReference type="SAM" id="Phobius"/>
    </source>
</evidence>
<gene>
    <name evidence="4" type="ORF">DK869_01445</name>
</gene>
<accession>A0A318N101</accession>